<name>A0ABQ8L1Y0_LABRO</name>
<dbReference type="Gene3D" id="3.30.420.10">
    <property type="entry name" value="Ribonuclease H-like superfamily/Ribonuclease H"/>
    <property type="match status" value="1"/>
</dbReference>
<accession>A0ABQ8L1Y0</accession>
<evidence type="ECO:0000313" key="2">
    <source>
        <dbReference type="Proteomes" id="UP000830375"/>
    </source>
</evidence>
<gene>
    <name evidence="1" type="ORF">H4Q32_026617</name>
</gene>
<sequence length="243" mass="27620">MGKTADLTAVQKTIIDTFHKEGKPQTFIAKEAGCSQSAVSKHVNRKLSGRKKCGRKRCTTNQESRSLERLPLLNHRQCQRRLTWAKEKKKWTVAQWSKVLFSDESKFCISFGNQGPRVRRKGGEAHSPSCWKSIVKFTQWGVPFKCLYIRGMTSSLTSSFVHWSHHPCNQGPMLAAPGVGIKGVQHHEHISRSTWRAHAMPQGDIRQEVRIEEEEVQDLPSCQRQKNQQLVASCSSCSLYMCI</sequence>
<reference evidence="1 2" key="1">
    <citation type="submission" date="2022-01" db="EMBL/GenBank/DDBJ databases">
        <title>A high-quality chromosome-level genome assembly of rohu carp, Labeo rohita.</title>
        <authorList>
            <person name="Arick M.A. II"/>
            <person name="Hsu C.-Y."/>
            <person name="Magbanua Z."/>
            <person name="Pechanova O."/>
            <person name="Grover C."/>
            <person name="Miller E."/>
            <person name="Thrash A."/>
            <person name="Ezzel L."/>
            <person name="Alam S."/>
            <person name="Benzie J."/>
            <person name="Hamilton M."/>
            <person name="Karsi A."/>
            <person name="Lawrence M.L."/>
            <person name="Peterson D.G."/>
        </authorList>
    </citation>
    <scope>NUCLEOTIDE SEQUENCE [LARGE SCALE GENOMIC DNA]</scope>
    <source>
        <strain evidence="2">BAU-BD-2019</strain>
        <tissue evidence="1">Blood</tissue>
    </source>
</reference>
<protein>
    <submittedName>
        <fullName evidence="1">Transposable element Tc1 transposase</fullName>
    </submittedName>
</protein>
<keyword evidence="2" id="KW-1185">Reference proteome</keyword>
<dbReference type="InterPro" id="IPR036397">
    <property type="entry name" value="RNaseH_sf"/>
</dbReference>
<comment type="caution">
    <text evidence="1">The sequence shown here is derived from an EMBL/GenBank/DDBJ whole genome shotgun (WGS) entry which is preliminary data.</text>
</comment>
<proteinExistence type="predicted"/>
<evidence type="ECO:0000313" key="1">
    <source>
        <dbReference type="EMBL" id="KAI2644747.1"/>
    </source>
</evidence>
<dbReference type="EMBL" id="JACTAM010002441">
    <property type="protein sequence ID" value="KAI2644747.1"/>
    <property type="molecule type" value="Genomic_DNA"/>
</dbReference>
<dbReference type="Proteomes" id="UP000830375">
    <property type="component" value="Unassembled WGS sequence"/>
</dbReference>
<organism evidence="1 2">
    <name type="scientific">Labeo rohita</name>
    <name type="common">Indian major carp</name>
    <name type="synonym">Cyprinus rohita</name>
    <dbReference type="NCBI Taxonomy" id="84645"/>
    <lineage>
        <taxon>Eukaryota</taxon>
        <taxon>Metazoa</taxon>
        <taxon>Chordata</taxon>
        <taxon>Craniata</taxon>
        <taxon>Vertebrata</taxon>
        <taxon>Euteleostomi</taxon>
        <taxon>Actinopterygii</taxon>
        <taxon>Neopterygii</taxon>
        <taxon>Teleostei</taxon>
        <taxon>Ostariophysi</taxon>
        <taxon>Cypriniformes</taxon>
        <taxon>Cyprinidae</taxon>
        <taxon>Labeoninae</taxon>
        <taxon>Labeonini</taxon>
        <taxon>Labeo</taxon>
    </lineage>
</organism>